<dbReference type="PANTHER" id="PTHR22916">
    <property type="entry name" value="GLYCOSYLTRANSFERASE"/>
    <property type="match status" value="1"/>
</dbReference>
<organism evidence="2 3">
    <name type="scientific">Cyclonatronum proteinivorum</name>
    <dbReference type="NCBI Taxonomy" id="1457365"/>
    <lineage>
        <taxon>Bacteria</taxon>
        <taxon>Pseudomonadati</taxon>
        <taxon>Balneolota</taxon>
        <taxon>Balneolia</taxon>
        <taxon>Balneolales</taxon>
        <taxon>Cyclonatronaceae</taxon>
        <taxon>Cyclonatronum</taxon>
    </lineage>
</organism>
<dbReference type="CDD" id="cd00761">
    <property type="entry name" value="Glyco_tranf_GTA_type"/>
    <property type="match status" value="1"/>
</dbReference>
<feature type="domain" description="Glycosyltransferase 2-like" evidence="1">
    <location>
        <begin position="2"/>
        <end position="108"/>
    </location>
</feature>
<name>A0A345UN51_9BACT</name>
<evidence type="ECO:0000313" key="2">
    <source>
        <dbReference type="EMBL" id="AXJ01903.1"/>
    </source>
</evidence>
<dbReference type="SUPFAM" id="SSF53448">
    <property type="entry name" value="Nucleotide-diphospho-sugar transferases"/>
    <property type="match status" value="1"/>
</dbReference>
<dbReference type="AlphaFoldDB" id="A0A345UN51"/>
<dbReference type="PANTHER" id="PTHR22916:SF3">
    <property type="entry name" value="UDP-GLCNAC:BETAGAL BETA-1,3-N-ACETYLGLUCOSAMINYLTRANSFERASE-LIKE PROTEIN 1"/>
    <property type="match status" value="1"/>
</dbReference>
<evidence type="ECO:0000313" key="3">
    <source>
        <dbReference type="Proteomes" id="UP000254808"/>
    </source>
</evidence>
<gene>
    <name evidence="2" type="ORF">CYPRO_2661</name>
</gene>
<keyword evidence="3" id="KW-1185">Reference proteome</keyword>
<dbReference type="Gene3D" id="3.90.550.10">
    <property type="entry name" value="Spore Coat Polysaccharide Biosynthesis Protein SpsA, Chain A"/>
    <property type="match status" value="1"/>
</dbReference>
<dbReference type="InterPro" id="IPR029044">
    <property type="entry name" value="Nucleotide-diphossugar_trans"/>
</dbReference>
<reference evidence="2 3" key="1">
    <citation type="submission" date="2018-03" db="EMBL/GenBank/DDBJ databases">
        <title>Phenotypic and genomic properties of Cyclonatronum proteinivorum gen. nov., sp. nov., a haloalkaliphilic bacteroidete from soda lakes possessing Na+-translocating rhodopsin.</title>
        <authorList>
            <person name="Toshchakov S.V."/>
            <person name="Korzhenkov A."/>
            <person name="Samarov N.I."/>
            <person name="Kublanov I.V."/>
            <person name="Muntyan M.S."/>
            <person name="Sorokin D.Y."/>
        </authorList>
    </citation>
    <scope>NUCLEOTIDE SEQUENCE [LARGE SCALE GENOMIC DNA]</scope>
    <source>
        <strain evidence="2 3">Omega</strain>
    </source>
</reference>
<evidence type="ECO:0000259" key="1">
    <source>
        <dbReference type="Pfam" id="PF00535"/>
    </source>
</evidence>
<accession>A0A345UN51</accession>
<dbReference type="KEGG" id="cprv:CYPRO_2661"/>
<dbReference type="EMBL" id="CP027806">
    <property type="protein sequence ID" value="AXJ01903.1"/>
    <property type="molecule type" value="Genomic_DNA"/>
</dbReference>
<protein>
    <submittedName>
        <fullName evidence="2">Glycosyltransferase involved in cell wall bisynthesis</fullName>
    </submittedName>
</protein>
<keyword evidence="2" id="KW-0808">Transferase</keyword>
<dbReference type="InterPro" id="IPR001173">
    <property type="entry name" value="Glyco_trans_2-like"/>
</dbReference>
<dbReference type="Pfam" id="PF00535">
    <property type="entry name" value="Glycos_transf_2"/>
    <property type="match status" value="1"/>
</dbReference>
<sequence length="245" mass="28639">MVTANRRKLGARAVRCFEQQTYAAKELVIIDDGDQDYSALFNNLPPAQVRYIRDVPKGLVLGSLRNLALEAAAGEYLIQWDDDDWYHPERIQVQAQILARGYDACCLSTSLMHINEPAFRDAPFTGSLPDGIPGSIMHRRSTDIRYPETRKAEDTHYLQSWMKRRYYKLPETYAHLFMRCYHGDNTWALTHFRRRLRNSLPNALRYYWYSLIRNDLRKHPAFRLSAANREAFKSYKELSESLGLL</sequence>
<dbReference type="GO" id="GO:0016758">
    <property type="term" value="F:hexosyltransferase activity"/>
    <property type="evidence" value="ECO:0007669"/>
    <property type="project" value="UniProtKB-ARBA"/>
</dbReference>
<proteinExistence type="predicted"/>
<dbReference type="Proteomes" id="UP000254808">
    <property type="component" value="Chromosome"/>
</dbReference>